<dbReference type="GO" id="GO:0006040">
    <property type="term" value="P:amino sugar metabolic process"/>
    <property type="evidence" value="ECO:0007669"/>
    <property type="project" value="InterPro"/>
</dbReference>
<proteinExistence type="predicted"/>
<keyword evidence="2" id="KW-1185">Reference proteome</keyword>
<organism evidence="1 2">
    <name type="scientific">Owenia fusiformis</name>
    <name type="common">Polychaete worm</name>
    <dbReference type="NCBI Taxonomy" id="6347"/>
    <lineage>
        <taxon>Eukaryota</taxon>
        <taxon>Metazoa</taxon>
        <taxon>Spiralia</taxon>
        <taxon>Lophotrochozoa</taxon>
        <taxon>Annelida</taxon>
        <taxon>Polychaeta</taxon>
        <taxon>Sedentaria</taxon>
        <taxon>Canalipalpata</taxon>
        <taxon>Sabellida</taxon>
        <taxon>Oweniida</taxon>
        <taxon>Oweniidae</taxon>
        <taxon>Owenia</taxon>
    </lineage>
</organism>
<dbReference type="GO" id="GO:0016773">
    <property type="term" value="F:phosphotransferase activity, alcohol group as acceptor"/>
    <property type="evidence" value="ECO:0007669"/>
    <property type="project" value="InterPro"/>
</dbReference>
<dbReference type="InterPro" id="IPR005338">
    <property type="entry name" value="Anhydro_N_Ac-Mur_kinase"/>
</dbReference>
<evidence type="ECO:0000313" key="1">
    <source>
        <dbReference type="EMBL" id="CAH1803294.1"/>
    </source>
</evidence>
<protein>
    <recommendedName>
        <fullName evidence="3">Anhydro-N-acetylmuramic acid kinase</fullName>
    </recommendedName>
</protein>
<dbReference type="EMBL" id="CAIIXF020000457">
    <property type="protein sequence ID" value="CAH1803294.1"/>
    <property type="molecule type" value="Genomic_DNA"/>
</dbReference>
<name>A0A8S4QEG2_OWEFU</name>
<dbReference type="Gene3D" id="3.30.420.40">
    <property type="match status" value="2"/>
</dbReference>
<evidence type="ECO:0000313" key="2">
    <source>
        <dbReference type="Proteomes" id="UP000749559"/>
    </source>
</evidence>
<dbReference type="GO" id="GO:0005524">
    <property type="term" value="F:ATP binding"/>
    <property type="evidence" value="ECO:0007669"/>
    <property type="project" value="InterPro"/>
</dbReference>
<dbReference type="SUPFAM" id="SSF53067">
    <property type="entry name" value="Actin-like ATPase domain"/>
    <property type="match status" value="1"/>
</dbReference>
<comment type="caution">
    <text evidence="1">The sequence shown here is derived from an EMBL/GenBank/DDBJ whole genome shotgun (WGS) entry which is preliminary data.</text>
</comment>
<dbReference type="PANTHER" id="PTHR30605">
    <property type="entry name" value="ANHYDRO-N-ACETYLMURAMIC ACID KINASE"/>
    <property type="match status" value="1"/>
</dbReference>
<dbReference type="GO" id="GO:0009254">
    <property type="term" value="P:peptidoglycan turnover"/>
    <property type="evidence" value="ECO:0007669"/>
    <property type="project" value="InterPro"/>
</dbReference>
<dbReference type="PANTHER" id="PTHR30605:SF0">
    <property type="entry name" value="ANHYDRO-N-ACETYLMURAMIC ACID KINASE"/>
    <property type="match status" value="1"/>
</dbReference>
<sequence length="352" mass="39046">MSSYYGIGLMSGSSLDGLDICYAEYMGDKDSDIWSYRFLNTETIPYDEEWYTKLVECPNYSGADLVKLDRDYGHFIGKTVKDFIARTDIEKLDFVASHGHTVFHQPEHGFTYQIGEGETISSHLTCPVVTNFRDKDVALGGQGAPLVPAGEQYLFTDYSMCLNLGGIANISVGGKAFDVSPCNMLLNHLANRYNKTYTFDSDGKIAESGNIIDDVLQQLNSIHFYEELPPKSLGREWFETNIVPVISKGHSPADLLATSVEHISEQIARAATEYIHGPILTLNPPHANHNVSLNNSSSDSIMRKSILITGGGAKNKFLMKNIADKLQKNDIDIAECDDELIDFKEAMVFGFL</sequence>
<dbReference type="OrthoDB" id="5427593at2759"/>
<dbReference type="InterPro" id="IPR043129">
    <property type="entry name" value="ATPase_NBD"/>
</dbReference>
<dbReference type="AlphaFoldDB" id="A0A8S4QEG2"/>
<accession>A0A8S4QEG2</accession>
<feature type="non-terminal residue" evidence="1">
    <location>
        <position position="352"/>
    </location>
</feature>
<evidence type="ECO:0008006" key="3">
    <source>
        <dbReference type="Google" id="ProtNLM"/>
    </source>
</evidence>
<reference evidence="1" key="1">
    <citation type="submission" date="2022-03" db="EMBL/GenBank/DDBJ databases">
        <authorList>
            <person name="Martin C."/>
        </authorList>
    </citation>
    <scope>NUCLEOTIDE SEQUENCE</scope>
</reference>
<dbReference type="Proteomes" id="UP000749559">
    <property type="component" value="Unassembled WGS sequence"/>
</dbReference>
<gene>
    <name evidence="1" type="ORF">OFUS_LOCUS26901</name>
</gene>
<dbReference type="Pfam" id="PF03702">
    <property type="entry name" value="AnmK"/>
    <property type="match status" value="1"/>
</dbReference>